<reference evidence="4" key="1">
    <citation type="submission" date="2016-06" db="UniProtKB">
        <authorList>
            <consortium name="WormBaseParasite"/>
        </authorList>
    </citation>
    <scope>IDENTIFICATION</scope>
</reference>
<accession>A0A183J0K5</accession>
<name>A0A183J0K5_9BILA</name>
<keyword evidence="3" id="KW-1185">Reference proteome</keyword>
<dbReference type="Proteomes" id="UP000270296">
    <property type="component" value="Unassembled WGS sequence"/>
</dbReference>
<dbReference type="EMBL" id="UZAM01012680">
    <property type="protein sequence ID" value="VDP22970.1"/>
    <property type="molecule type" value="Genomic_DNA"/>
</dbReference>
<organism evidence="4">
    <name type="scientific">Soboliphyme baturini</name>
    <dbReference type="NCBI Taxonomy" id="241478"/>
    <lineage>
        <taxon>Eukaryota</taxon>
        <taxon>Metazoa</taxon>
        <taxon>Ecdysozoa</taxon>
        <taxon>Nematoda</taxon>
        <taxon>Enoplea</taxon>
        <taxon>Dorylaimia</taxon>
        <taxon>Dioctophymatida</taxon>
        <taxon>Dioctophymatoidea</taxon>
        <taxon>Soboliphymatidae</taxon>
        <taxon>Soboliphyme</taxon>
    </lineage>
</organism>
<reference evidence="2 3" key="2">
    <citation type="submission" date="2018-11" db="EMBL/GenBank/DDBJ databases">
        <authorList>
            <consortium name="Pathogen Informatics"/>
        </authorList>
    </citation>
    <scope>NUCLEOTIDE SEQUENCE [LARGE SCALE GENOMIC DNA]</scope>
</reference>
<evidence type="ECO:0000313" key="4">
    <source>
        <dbReference type="WBParaSite" id="SBAD_0000974501-mRNA-1"/>
    </source>
</evidence>
<dbReference type="WBParaSite" id="SBAD_0000974501-mRNA-1">
    <property type="protein sequence ID" value="SBAD_0000974501-mRNA-1"/>
    <property type="gene ID" value="SBAD_0000974501"/>
</dbReference>
<evidence type="ECO:0000313" key="3">
    <source>
        <dbReference type="Proteomes" id="UP000270296"/>
    </source>
</evidence>
<protein>
    <submittedName>
        <fullName evidence="4">BZIP domain-containing protein</fullName>
    </submittedName>
</protein>
<feature type="region of interest" description="Disordered" evidence="1">
    <location>
        <begin position="1"/>
        <end position="26"/>
    </location>
</feature>
<gene>
    <name evidence="2" type="ORF">SBAD_LOCUS9405</name>
</gene>
<sequence length="38" mass="4430">MFSMSAAELRQQLSRNKKVDKKSEAVSMKEKFRIAENL</sequence>
<proteinExistence type="predicted"/>
<evidence type="ECO:0000256" key="1">
    <source>
        <dbReference type="SAM" id="MobiDB-lite"/>
    </source>
</evidence>
<evidence type="ECO:0000313" key="2">
    <source>
        <dbReference type="EMBL" id="VDP22970.1"/>
    </source>
</evidence>
<dbReference type="AlphaFoldDB" id="A0A183J0K5"/>